<reference evidence="2 3" key="1">
    <citation type="submission" date="2018-12" db="EMBL/GenBank/DDBJ databases">
        <authorList>
            <person name="Li F."/>
        </authorList>
    </citation>
    <scope>NUCLEOTIDE SEQUENCE [LARGE SCALE GENOMIC DNA]</scope>
    <source>
        <strain evidence="2 3">EGI 6500705</strain>
    </source>
</reference>
<feature type="region of interest" description="Disordered" evidence="1">
    <location>
        <begin position="1"/>
        <end position="23"/>
    </location>
</feature>
<name>A0A433JUN3_9MICO</name>
<keyword evidence="3" id="KW-1185">Reference proteome</keyword>
<sequence>MSIDRVAATTAPTSPIGAPAAAMGRHRTGRAELFLTWIDPIITGSLVTPSGLALGNAGRRTARSVVVDVPNGPQIAVDRLRRNGRIVVASLQEPGSVAAVVAVGTVFVDWTDHHGQNRSAWLRVPPLPSRFRANA</sequence>
<organism evidence="2 3">
    <name type="scientific">Labedella endophytica</name>
    <dbReference type="NCBI Taxonomy" id="1523160"/>
    <lineage>
        <taxon>Bacteria</taxon>
        <taxon>Bacillati</taxon>
        <taxon>Actinomycetota</taxon>
        <taxon>Actinomycetes</taxon>
        <taxon>Micrococcales</taxon>
        <taxon>Microbacteriaceae</taxon>
        <taxon>Labedella</taxon>
    </lineage>
</organism>
<dbReference type="Proteomes" id="UP000274909">
    <property type="component" value="Unassembled WGS sequence"/>
</dbReference>
<proteinExistence type="predicted"/>
<accession>A0A433JUN3</accession>
<dbReference type="OrthoDB" id="5114755at2"/>
<dbReference type="AlphaFoldDB" id="A0A433JUN3"/>
<dbReference type="RefSeq" id="WP_127049849.1">
    <property type="nucleotide sequence ID" value="NZ_RZGZ01000002.1"/>
</dbReference>
<evidence type="ECO:0000313" key="3">
    <source>
        <dbReference type="Proteomes" id="UP000274909"/>
    </source>
</evidence>
<protein>
    <submittedName>
        <fullName evidence="2">Uncharacterized protein</fullName>
    </submittedName>
</protein>
<gene>
    <name evidence="2" type="ORF">ELQ94_10545</name>
</gene>
<evidence type="ECO:0000256" key="1">
    <source>
        <dbReference type="SAM" id="MobiDB-lite"/>
    </source>
</evidence>
<dbReference type="EMBL" id="RZGZ01000002">
    <property type="protein sequence ID" value="RUR01877.1"/>
    <property type="molecule type" value="Genomic_DNA"/>
</dbReference>
<comment type="caution">
    <text evidence="2">The sequence shown here is derived from an EMBL/GenBank/DDBJ whole genome shotgun (WGS) entry which is preliminary data.</text>
</comment>
<evidence type="ECO:0000313" key="2">
    <source>
        <dbReference type="EMBL" id="RUR01877.1"/>
    </source>
</evidence>